<protein>
    <submittedName>
        <fullName evidence="1">Uncharacterized protein</fullName>
    </submittedName>
</protein>
<proteinExistence type="predicted"/>
<evidence type="ECO:0000313" key="1">
    <source>
        <dbReference type="EMBL" id="KAH0624915.1"/>
    </source>
</evidence>
<comment type="caution">
    <text evidence="1">The sequence shown here is derived from an EMBL/GenBank/DDBJ whole genome shotgun (WGS) entry which is preliminary data.</text>
</comment>
<name>A0ABQ7T5H1_PHRPL</name>
<accession>A0ABQ7T5H1</accession>
<keyword evidence="2" id="KW-1185">Reference proteome</keyword>
<sequence>MSCQVFPSADTFIPLNSDSSPTLPLIMHHNAAECIPVSNHATNVVSTGTFLKIVTIVSSSIVINLHCEDLNNWYTYKDASISERILN</sequence>
<dbReference type="Proteomes" id="UP000826234">
    <property type="component" value="Unassembled WGS sequence"/>
</dbReference>
<gene>
    <name evidence="1" type="ORF">JD844_032841</name>
</gene>
<organism evidence="1 2">
    <name type="scientific">Phrynosoma platyrhinos</name>
    <name type="common">Desert horned lizard</name>
    <dbReference type="NCBI Taxonomy" id="52577"/>
    <lineage>
        <taxon>Eukaryota</taxon>
        <taxon>Metazoa</taxon>
        <taxon>Chordata</taxon>
        <taxon>Craniata</taxon>
        <taxon>Vertebrata</taxon>
        <taxon>Euteleostomi</taxon>
        <taxon>Lepidosauria</taxon>
        <taxon>Squamata</taxon>
        <taxon>Bifurcata</taxon>
        <taxon>Unidentata</taxon>
        <taxon>Episquamata</taxon>
        <taxon>Toxicofera</taxon>
        <taxon>Iguania</taxon>
        <taxon>Phrynosomatidae</taxon>
        <taxon>Phrynosomatinae</taxon>
        <taxon>Phrynosoma</taxon>
    </lineage>
</organism>
<reference evidence="1 2" key="1">
    <citation type="journal article" date="2022" name="Gigascience">
        <title>A chromosome-level genome assembly and annotation of the desert horned lizard, Phrynosoma platyrhinos, provides insight into chromosomal rearrangements among reptiles.</title>
        <authorList>
            <person name="Koochekian N."/>
            <person name="Ascanio A."/>
            <person name="Farleigh K."/>
            <person name="Card D.C."/>
            <person name="Schield D.R."/>
            <person name="Castoe T.A."/>
            <person name="Jezkova T."/>
        </authorList>
    </citation>
    <scope>NUCLEOTIDE SEQUENCE [LARGE SCALE GENOMIC DNA]</scope>
    <source>
        <strain evidence="1">NK-2021</strain>
    </source>
</reference>
<evidence type="ECO:0000313" key="2">
    <source>
        <dbReference type="Proteomes" id="UP000826234"/>
    </source>
</evidence>
<dbReference type="EMBL" id="JAIPUX010001232">
    <property type="protein sequence ID" value="KAH0624915.1"/>
    <property type="molecule type" value="Genomic_DNA"/>
</dbReference>